<keyword evidence="2" id="KW-1185">Reference proteome</keyword>
<organism evidence="1 2">
    <name type="scientific">Theileria parva</name>
    <name type="common">East coast fever infection agent</name>
    <dbReference type="NCBI Taxonomy" id="5875"/>
    <lineage>
        <taxon>Eukaryota</taxon>
        <taxon>Sar</taxon>
        <taxon>Alveolata</taxon>
        <taxon>Apicomplexa</taxon>
        <taxon>Aconoidasida</taxon>
        <taxon>Piroplasmida</taxon>
        <taxon>Theileriidae</taxon>
        <taxon>Theileria</taxon>
    </lineage>
</organism>
<proteinExistence type="predicted"/>
<dbReference type="EMBL" id="AAGK01000002">
    <property type="protein sequence ID" value="EAN32591.1"/>
    <property type="molecule type" value="Genomic_DNA"/>
</dbReference>
<accession>Q4N5I2</accession>
<dbReference type="InParanoid" id="Q4N5I2"/>
<dbReference type="VEuPathDB" id="PiroplasmaDB:TpMuguga_02g00308"/>
<protein>
    <submittedName>
        <fullName evidence="1">Uncharacterized protein</fullName>
    </submittedName>
</protein>
<sequence length="287" mass="33756">MIKSYDNYSPPHSYSDYEESLTESIHQSLENDYSYLDFYNESDKELSSEHIKLLSLNHYINHYLTYIVEDELVFFLFQAELFLNLRRYTNSLSACFCFEAFGGSSVVSKCTIQVSALIPDFVNYQQIGFRVIRDRNLPNREETLTVIPTRPFVKFYWDNICVWDYNKRPNHGLGVSIDYNVPRNKVIVNCADNYSDTVNKINSELELLTTRDGNYVNIHQDHHDNYKKGSIGITELYEGSNLEIVNWRDERVYTKRGGEKALRVVFNKKKNGNISFFRQKVILFFKE</sequence>
<comment type="caution">
    <text evidence="1">The sequence shown here is derived from an EMBL/GenBank/DDBJ whole genome shotgun (WGS) entry which is preliminary data.</text>
</comment>
<gene>
    <name evidence="1" type="ordered locus">TP02_0308</name>
</gene>
<dbReference type="AlphaFoldDB" id="Q4N5I2"/>
<name>Q4N5I2_THEPA</name>
<reference evidence="1 2" key="1">
    <citation type="journal article" date="2005" name="Science">
        <title>Genome sequence of Theileria parva, a bovine pathogen that transforms lymphocytes.</title>
        <authorList>
            <person name="Gardner M.J."/>
            <person name="Bishop R."/>
            <person name="Shah T."/>
            <person name="de Villiers E.P."/>
            <person name="Carlton J.M."/>
            <person name="Hall N."/>
            <person name="Ren Q."/>
            <person name="Paulsen I.T."/>
            <person name="Pain A."/>
            <person name="Berriman M."/>
            <person name="Wilson R.J.M."/>
            <person name="Sato S."/>
            <person name="Ralph S.A."/>
            <person name="Mann D.J."/>
            <person name="Xiong Z."/>
            <person name="Shallom S.J."/>
            <person name="Weidman J."/>
            <person name="Jiang L."/>
            <person name="Lynn J."/>
            <person name="Weaver B."/>
            <person name="Shoaibi A."/>
            <person name="Domingo A.R."/>
            <person name="Wasawo D."/>
            <person name="Crabtree J."/>
            <person name="Wortman J.R."/>
            <person name="Haas B."/>
            <person name="Angiuoli S.V."/>
            <person name="Creasy T.H."/>
            <person name="Lu C."/>
            <person name="Suh B."/>
            <person name="Silva J.C."/>
            <person name="Utterback T.R."/>
            <person name="Feldblyum T.V."/>
            <person name="Pertea M."/>
            <person name="Allen J."/>
            <person name="Nierman W.C."/>
            <person name="Taracha E.L.N."/>
            <person name="Salzberg S.L."/>
            <person name="White O.R."/>
            <person name="Fitzhugh H.A."/>
            <person name="Morzaria S."/>
            <person name="Venter J.C."/>
            <person name="Fraser C.M."/>
            <person name="Nene V."/>
        </authorList>
    </citation>
    <scope>NUCLEOTIDE SEQUENCE [LARGE SCALE GENOMIC DNA]</scope>
    <source>
        <strain evidence="1 2">Muguga</strain>
    </source>
</reference>
<evidence type="ECO:0000313" key="1">
    <source>
        <dbReference type="EMBL" id="EAN32591.1"/>
    </source>
</evidence>
<dbReference type="KEGG" id="tpv:TP02_0308"/>
<dbReference type="Proteomes" id="UP000001949">
    <property type="component" value="Unassembled WGS sequence"/>
</dbReference>
<evidence type="ECO:0000313" key="2">
    <source>
        <dbReference type="Proteomes" id="UP000001949"/>
    </source>
</evidence>